<feature type="compositionally biased region" description="Low complexity" evidence="2">
    <location>
        <begin position="777"/>
        <end position="798"/>
    </location>
</feature>
<keyword evidence="1" id="KW-0175">Coiled coil</keyword>
<reference evidence="3" key="1">
    <citation type="journal article" date="2020" name="Stud. Mycol.">
        <title>101 Dothideomycetes genomes: a test case for predicting lifestyles and emergence of pathogens.</title>
        <authorList>
            <person name="Haridas S."/>
            <person name="Albert R."/>
            <person name="Binder M."/>
            <person name="Bloem J."/>
            <person name="Labutti K."/>
            <person name="Salamov A."/>
            <person name="Andreopoulos B."/>
            <person name="Baker S."/>
            <person name="Barry K."/>
            <person name="Bills G."/>
            <person name="Bluhm B."/>
            <person name="Cannon C."/>
            <person name="Castanera R."/>
            <person name="Culley D."/>
            <person name="Daum C."/>
            <person name="Ezra D."/>
            <person name="Gonzalez J."/>
            <person name="Henrissat B."/>
            <person name="Kuo A."/>
            <person name="Liang C."/>
            <person name="Lipzen A."/>
            <person name="Lutzoni F."/>
            <person name="Magnuson J."/>
            <person name="Mondo S."/>
            <person name="Nolan M."/>
            <person name="Ohm R."/>
            <person name="Pangilinan J."/>
            <person name="Park H.-J."/>
            <person name="Ramirez L."/>
            <person name="Alfaro M."/>
            <person name="Sun H."/>
            <person name="Tritt A."/>
            <person name="Yoshinaga Y."/>
            <person name="Zwiers L.-H."/>
            <person name="Turgeon B."/>
            <person name="Goodwin S."/>
            <person name="Spatafora J."/>
            <person name="Crous P."/>
            <person name="Grigoriev I."/>
        </authorList>
    </citation>
    <scope>NUCLEOTIDE SEQUENCE</scope>
    <source>
        <strain evidence="3">CBS 627.86</strain>
    </source>
</reference>
<dbReference type="Proteomes" id="UP000799770">
    <property type="component" value="Unassembled WGS sequence"/>
</dbReference>
<feature type="compositionally biased region" description="Basic and acidic residues" evidence="2">
    <location>
        <begin position="865"/>
        <end position="879"/>
    </location>
</feature>
<sequence length="918" mass="97962">MSLAYKVEELLALRDSVSESAVSIDKFADEDAVKAERLLKEHGSPPGIRVTAGGRIVPSDLPPLGVARFGTTGFRLPTLRGIAPSTTMSSQSSSDVNNANNVNNINNVPTQTVEVINGQAVLKIGDRLYALPAINPSPVLPPTMPSLLGAPALSNEPSMLSVQSGYQTMALPLQNNGSQTSLSQPSIPGGSVAELRNRQATKKQELRTVEQTEVLQASHQTEEWRAGIIQKKKSLILELDNLRKQISIVEGNASIGGSTSAPSIGLPTGNGTTPTFQPAFVPQYQQPVAPPLFTNVGPTGSMPPANQYNPLMMYPPYIGSDVLPADGKKPINGTQYPNGLSATTKPPLSPGSASRRSHAIEIKPPRDDKKKAPAHGSSLDPKSPTYQPGMKINASLPHSSTRIAPSKLMPSKQPSRESMILPSTPDKSWPAGPWNPQPNSGSKMQQINQGDSARKFTSWTEEFRGKPLDLSTTSSYLPRSDSKAMAEYEAAVASSRRISAQQSGSTADQSWRLMTTQPVSHMPSTYQEGFQAGFEHVGLPRNPEVLRGFIEGLQLYLRESNAAPNVTTASINSRGSSRGQLTSGTLHDSAISMAFPRGEPTIAKNENVRSATVGNGHSPGSRRVTYGTPGIVLEPAAKIGNENAHDVRARHFPIGKDKGLSDALNKYVYSYQRADATSADNDTLKHQAARQAQADAALQALGFPRQYSGNASGRLSSSPTGMQRYYPTAKTPGASGHDSSSSKPVTRQQVSNMDGAMDDLAGLMVDSSLEDTHHTADNAPTTSAAPAAPSADNAEAETGASCFRSSSSKGKAKAPASPTKSTSGIGKETAASSPTKPSGSPKKSGEHSPAKAKLESVTNKLRRSRKDDPRNLSPEDKQRRAQKWHRRFQIIKQNETKEIEEHVRNNPRNESGGGSAYR</sequence>
<gene>
    <name evidence="3" type="ORF">BDV96DRAFT_609778</name>
</gene>
<accession>A0A6A5ZN22</accession>
<evidence type="ECO:0000256" key="1">
    <source>
        <dbReference type="SAM" id="Coils"/>
    </source>
</evidence>
<feature type="compositionally biased region" description="Basic and acidic residues" evidence="2">
    <location>
        <begin position="843"/>
        <end position="854"/>
    </location>
</feature>
<keyword evidence="4" id="KW-1185">Reference proteome</keyword>
<evidence type="ECO:0000313" key="4">
    <source>
        <dbReference type="Proteomes" id="UP000799770"/>
    </source>
</evidence>
<organism evidence="3 4">
    <name type="scientific">Lophiotrema nucula</name>
    <dbReference type="NCBI Taxonomy" id="690887"/>
    <lineage>
        <taxon>Eukaryota</taxon>
        <taxon>Fungi</taxon>
        <taxon>Dikarya</taxon>
        <taxon>Ascomycota</taxon>
        <taxon>Pezizomycotina</taxon>
        <taxon>Dothideomycetes</taxon>
        <taxon>Pleosporomycetidae</taxon>
        <taxon>Pleosporales</taxon>
        <taxon>Lophiotremataceae</taxon>
        <taxon>Lophiotrema</taxon>
    </lineage>
</organism>
<feature type="compositionally biased region" description="Polar residues" evidence="2">
    <location>
        <begin position="332"/>
        <end position="354"/>
    </location>
</feature>
<feature type="region of interest" description="Disordered" evidence="2">
    <location>
        <begin position="568"/>
        <end position="587"/>
    </location>
</feature>
<proteinExistence type="predicted"/>
<dbReference type="EMBL" id="ML977313">
    <property type="protein sequence ID" value="KAF2120605.1"/>
    <property type="molecule type" value="Genomic_DNA"/>
</dbReference>
<name>A0A6A5ZN22_9PLEO</name>
<feature type="compositionally biased region" description="Polar residues" evidence="2">
    <location>
        <begin position="568"/>
        <end position="586"/>
    </location>
</feature>
<protein>
    <submittedName>
        <fullName evidence="3">Uncharacterized protein</fullName>
    </submittedName>
</protein>
<feature type="compositionally biased region" description="Basic and acidic residues" evidence="2">
    <location>
        <begin position="358"/>
        <end position="371"/>
    </location>
</feature>
<evidence type="ECO:0000256" key="2">
    <source>
        <dbReference type="SAM" id="MobiDB-lite"/>
    </source>
</evidence>
<feature type="region of interest" description="Disordered" evidence="2">
    <location>
        <begin position="600"/>
        <end position="627"/>
    </location>
</feature>
<feature type="region of interest" description="Disordered" evidence="2">
    <location>
        <begin position="706"/>
        <end position="748"/>
    </location>
</feature>
<feature type="compositionally biased region" description="Polar residues" evidence="2">
    <location>
        <begin position="737"/>
        <end position="748"/>
    </location>
</feature>
<dbReference type="OrthoDB" id="30417at2759"/>
<evidence type="ECO:0000313" key="3">
    <source>
        <dbReference type="EMBL" id="KAF2120605.1"/>
    </source>
</evidence>
<feature type="compositionally biased region" description="Polar residues" evidence="2">
    <location>
        <begin position="707"/>
        <end position="721"/>
    </location>
</feature>
<feature type="compositionally biased region" description="Basic and acidic residues" evidence="2">
    <location>
        <begin position="894"/>
        <end position="904"/>
    </location>
</feature>
<feature type="region of interest" description="Disordered" evidence="2">
    <location>
        <begin position="325"/>
        <end position="431"/>
    </location>
</feature>
<feature type="compositionally biased region" description="Basic residues" evidence="2">
    <location>
        <begin position="880"/>
        <end position="889"/>
    </location>
</feature>
<feature type="compositionally biased region" description="Low complexity" evidence="2">
    <location>
        <begin position="805"/>
        <end position="842"/>
    </location>
</feature>
<feature type="region of interest" description="Disordered" evidence="2">
    <location>
        <begin position="772"/>
        <end position="918"/>
    </location>
</feature>
<dbReference type="AlphaFoldDB" id="A0A6A5ZN22"/>
<feature type="coiled-coil region" evidence="1">
    <location>
        <begin position="192"/>
        <end position="252"/>
    </location>
</feature>